<dbReference type="PROSITE" id="PS51352">
    <property type="entry name" value="THIOREDOXIN_2"/>
    <property type="match status" value="1"/>
</dbReference>
<dbReference type="GO" id="GO:0070646">
    <property type="term" value="P:protein modification by small protein removal"/>
    <property type="evidence" value="ECO:0007669"/>
    <property type="project" value="TreeGrafter"/>
</dbReference>
<gene>
    <name evidence="7" type="ORF">A9K55_007261</name>
</gene>
<dbReference type="Gene3D" id="3.90.1720.30">
    <property type="entry name" value="PPPDE domains"/>
    <property type="match status" value="1"/>
</dbReference>
<evidence type="ECO:0000256" key="3">
    <source>
        <dbReference type="ARBA" id="ARBA00022801"/>
    </source>
</evidence>
<dbReference type="InterPro" id="IPR013535">
    <property type="entry name" value="PUL_dom"/>
</dbReference>
<sequence>MPMDGPIGLEVHLLVYDLSQGLAKDLSMSVLGFQLDALYHTSIELCGREFVYDGGILEIVPGSSHLGRPMQRLPLGTTMLPMDVVREYLDSMRSVYTAEAYDLFKHNCNNFTDSFSNFLLGKGIPQHITSMPQAVLDSPMGRMMLPQLTRGMNARKNGLLGLGQTAASAAAPKKLNQVHNAIRIEDYHKLLAQSSKAASVVFFTSPTCPPCKALYPFYDQMAEHYGHNIAFIKVDVSLAHEIAAKYTVTATPTFIAFFRGEQFKRWTGADQHTLQSNAQLLIQMGAQLHAHDRLQLPNFSPNSLPVLYAKTPPLSKLHIKMGEFGLKPDIQAVTSFLELRDKQKPADLRTPGLLTLGQCVRGALDKLAPDVVFTAIDLFRAALTDPRVSAYYAEERDFQTMDAIIKYVNTKGNACPYSMRLVTLQALCNMFSTPLFAGIVLGNAAVRTAVVELVSTSFLDDHHTNTRVASSSLLFNLALANRQRRKDGDEARFSAAEEVELAASLVEAIGQESESAEALHGMLLSLGHLVFGLDLDGELADLLRALDAKDTILGKRKAFPNEKLVKEVGEELLGKGLHKP</sequence>
<accession>A0A2H4SF31</accession>
<dbReference type="Pfam" id="PF00085">
    <property type="entry name" value="Thioredoxin"/>
    <property type="match status" value="1"/>
</dbReference>
<evidence type="ECO:0000256" key="1">
    <source>
        <dbReference type="ARBA" id="ARBA00008140"/>
    </source>
</evidence>
<dbReference type="GO" id="GO:0006508">
    <property type="term" value="P:proteolysis"/>
    <property type="evidence" value="ECO:0007669"/>
    <property type="project" value="UniProtKB-KW"/>
</dbReference>
<feature type="domain" description="PPPDE" evidence="6">
    <location>
        <begin position="9"/>
        <end position="149"/>
    </location>
</feature>
<dbReference type="SMART" id="SM01179">
    <property type="entry name" value="DUF862"/>
    <property type="match status" value="1"/>
</dbReference>
<keyword evidence="3" id="KW-0378">Hydrolase</keyword>
<dbReference type="PANTHER" id="PTHR12378:SF7">
    <property type="entry name" value="DESUMOYLATING ISOPEPTIDASE 1"/>
    <property type="match status" value="1"/>
</dbReference>
<organism evidence="7 8">
    <name type="scientific">Cordyceps militaris</name>
    <name type="common">Caterpillar fungus</name>
    <name type="synonym">Clavaria militaris</name>
    <dbReference type="NCBI Taxonomy" id="73501"/>
    <lineage>
        <taxon>Eukaryota</taxon>
        <taxon>Fungi</taxon>
        <taxon>Dikarya</taxon>
        <taxon>Ascomycota</taxon>
        <taxon>Pezizomycotina</taxon>
        <taxon>Sordariomycetes</taxon>
        <taxon>Hypocreomycetidae</taxon>
        <taxon>Hypocreales</taxon>
        <taxon>Cordycipitaceae</taxon>
        <taxon>Cordyceps</taxon>
    </lineage>
</organism>
<dbReference type="SUPFAM" id="SSF52833">
    <property type="entry name" value="Thioredoxin-like"/>
    <property type="match status" value="1"/>
</dbReference>
<dbReference type="InterPro" id="IPR011989">
    <property type="entry name" value="ARM-like"/>
</dbReference>
<feature type="domain" description="PUL" evidence="5">
    <location>
        <begin position="298"/>
        <end position="575"/>
    </location>
</feature>
<dbReference type="EMBL" id="CP023324">
    <property type="protein sequence ID" value="ATY61710.1"/>
    <property type="molecule type" value="Genomic_DNA"/>
</dbReference>
<evidence type="ECO:0000313" key="7">
    <source>
        <dbReference type="EMBL" id="ATY61710.1"/>
    </source>
</evidence>
<comment type="similarity">
    <text evidence="1">Belongs to the DeSI family.</text>
</comment>
<dbReference type="PROSITE" id="PS51858">
    <property type="entry name" value="PPPDE"/>
    <property type="match status" value="1"/>
</dbReference>
<dbReference type="Pfam" id="PF05903">
    <property type="entry name" value="Peptidase_C97"/>
    <property type="match status" value="1"/>
</dbReference>
<dbReference type="AlphaFoldDB" id="A0A2H4SF31"/>
<dbReference type="InterPro" id="IPR036249">
    <property type="entry name" value="Thioredoxin-like_sf"/>
</dbReference>
<evidence type="ECO:0000259" key="4">
    <source>
        <dbReference type="PROSITE" id="PS51352"/>
    </source>
</evidence>
<dbReference type="InterPro" id="IPR013766">
    <property type="entry name" value="Thioredoxin_domain"/>
</dbReference>
<name>A0A2H4SF31_CORMI</name>
<dbReference type="OrthoDB" id="21221at2759"/>
<dbReference type="InterPro" id="IPR008580">
    <property type="entry name" value="PPPDE_dom"/>
</dbReference>
<evidence type="ECO:0000259" key="5">
    <source>
        <dbReference type="PROSITE" id="PS51396"/>
    </source>
</evidence>
<protein>
    <submittedName>
        <fullName evidence="7">Thioredoxin, putative</fullName>
    </submittedName>
</protein>
<evidence type="ECO:0000256" key="2">
    <source>
        <dbReference type="ARBA" id="ARBA00022670"/>
    </source>
</evidence>
<keyword evidence="2" id="KW-0645">Protease</keyword>
<proteinExistence type="inferred from homology"/>
<dbReference type="Gene3D" id="1.25.10.10">
    <property type="entry name" value="Leucine-rich Repeat Variant"/>
    <property type="match status" value="1"/>
</dbReference>
<dbReference type="Gene3D" id="3.40.30.10">
    <property type="entry name" value="Glutaredoxin"/>
    <property type="match status" value="1"/>
</dbReference>
<dbReference type="InterPro" id="IPR042266">
    <property type="entry name" value="PPPDE_sf"/>
</dbReference>
<feature type="domain" description="Thioredoxin" evidence="4">
    <location>
        <begin position="160"/>
        <end position="369"/>
    </location>
</feature>
<dbReference type="Pfam" id="PF08324">
    <property type="entry name" value="PUL"/>
    <property type="match status" value="1"/>
</dbReference>
<evidence type="ECO:0000259" key="6">
    <source>
        <dbReference type="PROSITE" id="PS51858"/>
    </source>
</evidence>
<evidence type="ECO:0000313" key="8">
    <source>
        <dbReference type="Proteomes" id="UP000323067"/>
    </source>
</evidence>
<dbReference type="CDD" id="cd02947">
    <property type="entry name" value="TRX_family"/>
    <property type="match status" value="1"/>
</dbReference>
<dbReference type="Proteomes" id="UP000323067">
    <property type="component" value="Chromosome vii"/>
</dbReference>
<dbReference type="VEuPathDB" id="FungiDB:A9K55_007261"/>
<dbReference type="VEuPathDB" id="FungiDB:CCM_07753"/>
<dbReference type="PANTHER" id="PTHR12378">
    <property type="entry name" value="DESUMOYLATING ISOPEPTIDASE"/>
    <property type="match status" value="1"/>
</dbReference>
<dbReference type="InterPro" id="IPR017937">
    <property type="entry name" value="Thioredoxin_CS"/>
</dbReference>
<dbReference type="GO" id="GO:0008233">
    <property type="term" value="F:peptidase activity"/>
    <property type="evidence" value="ECO:0007669"/>
    <property type="project" value="UniProtKB-KW"/>
</dbReference>
<reference evidence="7 8" key="1">
    <citation type="journal article" date="2017" name="BMC Genomics">
        <title>Chromosome level assembly and secondary metabolite potential of the parasitic fungus Cordyceps militaris.</title>
        <authorList>
            <person name="Kramer G.J."/>
            <person name="Nodwell J.R."/>
        </authorList>
    </citation>
    <scope>NUCLEOTIDE SEQUENCE [LARGE SCALE GENOMIC DNA]</scope>
    <source>
        <strain evidence="7 8">ATCC 34164</strain>
    </source>
</reference>
<dbReference type="PROSITE" id="PS00194">
    <property type="entry name" value="THIOREDOXIN_1"/>
    <property type="match status" value="1"/>
</dbReference>
<dbReference type="PROSITE" id="PS51396">
    <property type="entry name" value="PUL"/>
    <property type="match status" value="1"/>
</dbReference>